<reference evidence="1" key="1">
    <citation type="journal article" date="2015" name="Nature">
        <title>Complex archaea that bridge the gap between prokaryotes and eukaryotes.</title>
        <authorList>
            <person name="Spang A."/>
            <person name="Saw J.H."/>
            <person name="Jorgensen S.L."/>
            <person name="Zaremba-Niedzwiedzka K."/>
            <person name="Martijn J."/>
            <person name="Lind A.E."/>
            <person name="van Eijk R."/>
            <person name="Schleper C."/>
            <person name="Guy L."/>
            <person name="Ettema T.J."/>
        </authorList>
    </citation>
    <scope>NUCLEOTIDE SEQUENCE</scope>
</reference>
<dbReference type="EMBL" id="LAZR01010393">
    <property type="protein sequence ID" value="KKM67181.1"/>
    <property type="molecule type" value="Genomic_DNA"/>
</dbReference>
<proteinExistence type="predicted"/>
<organism evidence="1">
    <name type="scientific">marine sediment metagenome</name>
    <dbReference type="NCBI Taxonomy" id="412755"/>
    <lineage>
        <taxon>unclassified sequences</taxon>
        <taxon>metagenomes</taxon>
        <taxon>ecological metagenomes</taxon>
    </lineage>
</organism>
<comment type="caution">
    <text evidence="1">The sequence shown here is derived from an EMBL/GenBank/DDBJ whole genome shotgun (WGS) entry which is preliminary data.</text>
</comment>
<accession>A0A0F9JXJ2</accession>
<dbReference type="AlphaFoldDB" id="A0A0F9JXJ2"/>
<sequence length="78" mass="9235">MPPTEAQWAEKAQRQELGIAYGGSASRAIESMKGLQLSQEKFEEIFKLKFDFLYKHWQDWYVENVLPPEEKEIQTKEE</sequence>
<evidence type="ECO:0000313" key="1">
    <source>
        <dbReference type="EMBL" id="KKM67181.1"/>
    </source>
</evidence>
<gene>
    <name evidence="1" type="ORF">LCGC14_1473680</name>
</gene>
<name>A0A0F9JXJ2_9ZZZZ</name>
<protein>
    <submittedName>
        <fullName evidence="1">Uncharacterized protein</fullName>
    </submittedName>
</protein>